<keyword evidence="9 16" id="KW-0675">Receptor</keyword>
<dbReference type="PROSITE" id="PS52016">
    <property type="entry name" value="TONB_DEPENDENT_REC_3"/>
    <property type="match status" value="1"/>
</dbReference>
<keyword evidence="4 11" id="KW-1134">Transmembrane beta strand</keyword>
<evidence type="ECO:0000256" key="3">
    <source>
        <dbReference type="ARBA" id="ARBA00022448"/>
    </source>
</evidence>
<keyword evidence="6 13" id="KW-0732">Signal</keyword>
<reference evidence="16 17" key="1">
    <citation type="submission" date="2023-07" db="EMBL/GenBank/DDBJ databases">
        <title>Sorghum-associated microbial communities from plants grown in Nebraska, USA.</title>
        <authorList>
            <person name="Schachtman D."/>
        </authorList>
    </citation>
    <scope>NUCLEOTIDE SEQUENCE [LARGE SCALE GENOMIC DNA]</scope>
    <source>
        <strain evidence="16 17">BE314</strain>
    </source>
</reference>
<keyword evidence="8 11" id="KW-0472">Membrane</keyword>
<feature type="signal peptide" evidence="13">
    <location>
        <begin position="1"/>
        <end position="24"/>
    </location>
</feature>
<keyword evidence="3 11" id="KW-0813">Transport</keyword>
<evidence type="ECO:0000256" key="11">
    <source>
        <dbReference type="PROSITE-ProRule" id="PRU01360"/>
    </source>
</evidence>
<proteinExistence type="inferred from homology"/>
<dbReference type="RefSeq" id="WP_310266392.1">
    <property type="nucleotide sequence ID" value="NZ_JAVDXU010000002.1"/>
</dbReference>
<sequence>MMQTHRRRWPVIAMLAGASAGAGAEPIDEDLALAYGDKATISIATGSAQPLRRAPAVATVITSQDIAAMGATDLDEALASVPGLHVSYGPIMYTPLYGIRGLLGQPLNMQVLLMVNGQPMKTAYTGDKGNTWAGLPLENVARIEVIRGPGSALYGADAFAGVINIVTKGPADLRGTEAGLRGGSFRSRDAWLQHGGKLGPLALAAYLRIGATDGHGATIMADGATRLDNLFGTHASRAPGPAHLGRDALDAGLDLGWDKWRLRVNKVVRRNAGTGAGVNSALDPDSVLDMDRLMADLGWTDAQLAPGWAAGFSAALHTYHEQSPRGLILFPAGVRIGPNLFPDGMIGGPARWERMWRLDAHAVYAGFQGHSLRIGVGHDDTDLYRADTHKNFILTPTGVPVPTGPVIDYNAIQPHIRPARRDSNYVYGQDEWRVAPDWTLTAGVRHDRYSDFGGTTNPRLALVWEAAYDVTAKLMHGRAFRAPGFSEQHTINPVSTGNPDLRPERIKTTEFALTWAPRAELQLNLSLYRLDATDIVRVVANPAPATGATYRNVGRLKGRGGELELRWDALRQLSVTGHLAFQRATDLATQADAGYAPHQHHYLRVDWRLPAEWLVSGQANHVADRKRAAGDARPSVADYTTVDLTVRRLTATLGWEVAASLRNAFNADAREPTLPGGVLPNDLPLAGRWFWLQALHRF</sequence>
<evidence type="ECO:0000256" key="2">
    <source>
        <dbReference type="ARBA" id="ARBA00009810"/>
    </source>
</evidence>
<evidence type="ECO:0000256" key="5">
    <source>
        <dbReference type="ARBA" id="ARBA00022692"/>
    </source>
</evidence>
<accession>A0ABU1YQI1</accession>
<feature type="domain" description="TonB-dependent receptor plug" evidence="15">
    <location>
        <begin position="51"/>
        <end position="162"/>
    </location>
</feature>
<evidence type="ECO:0000256" key="6">
    <source>
        <dbReference type="ARBA" id="ARBA00022729"/>
    </source>
</evidence>
<feature type="domain" description="TonB-dependent receptor-like beta-barrel" evidence="14">
    <location>
        <begin position="246"/>
        <end position="663"/>
    </location>
</feature>
<keyword evidence="5 11" id="KW-0812">Transmembrane</keyword>
<dbReference type="Proteomes" id="UP001180453">
    <property type="component" value="Unassembled WGS sequence"/>
</dbReference>
<evidence type="ECO:0000256" key="7">
    <source>
        <dbReference type="ARBA" id="ARBA00023077"/>
    </source>
</evidence>
<organism evidence="16 17">
    <name type="scientific">Roseateles saccharophilus</name>
    <name type="common">Pseudomonas saccharophila</name>
    <dbReference type="NCBI Taxonomy" id="304"/>
    <lineage>
        <taxon>Bacteria</taxon>
        <taxon>Pseudomonadati</taxon>
        <taxon>Pseudomonadota</taxon>
        <taxon>Betaproteobacteria</taxon>
        <taxon>Burkholderiales</taxon>
        <taxon>Sphaerotilaceae</taxon>
        <taxon>Roseateles</taxon>
    </lineage>
</organism>
<dbReference type="Gene3D" id="2.170.130.10">
    <property type="entry name" value="TonB-dependent receptor, plug domain"/>
    <property type="match status" value="1"/>
</dbReference>
<evidence type="ECO:0000313" key="16">
    <source>
        <dbReference type="EMBL" id="MDR7270470.1"/>
    </source>
</evidence>
<dbReference type="CDD" id="cd01347">
    <property type="entry name" value="ligand_gated_channel"/>
    <property type="match status" value="1"/>
</dbReference>
<evidence type="ECO:0000256" key="8">
    <source>
        <dbReference type="ARBA" id="ARBA00023136"/>
    </source>
</evidence>
<comment type="subcellular location">
    <subcellularLocation>
        <location evidence="1 11">Cell outer membrane</location>
        <topology evidence="1 11">Multi-pass membrane protein</topology>
    </subcellularLocation>
</comment>
<evidence type="ECO:0000256" key="10">
    <source>
        <dbReference type="ARBA" id="ARBA00023237"/>
    </source>
</evidence>
<name>A0ABU1YQI1_ROSSA</name>
<dbReference type="Gene3D" id="2.40.170.20">
    <property type="entry name" value="TonB-dependent receptor, beta-barrel domain"/>
    <property type="match status" value="1"/>
</dbReference>
<evidence type="ECO:0000256" key="12">
    <source>
        <dbReference type="RuleBase" id="RU003357"/>
    </source>
</evidence>
<evidence type="ECO:0000256" key="13">
    <source>
        <dbReference type="SAM" id="SignalP"/>
    </source>
</evidence>
<dbReference type="EMBL" id="JAVDXU010000002">
    <property type="protein sequence ID" value="MDR7270470.1"/>
    <property type="molecule type" value="Genomic_DNA"/>
</dbReference>
<evidence type="ECO:0000256" key="4">
    <source>
        <dbReference type="ARBA" id="ARBA00022452"/>
    </source>
</evidence>
<dbReference type="InterPro" id="IPR037066">
    <property type="entry name" value="Plug_dom_sf"/>
</dbReference>
<dbReference type="Pfam" id="PF00593">
    <property type="entry name" value="TonB_dep_Rec_b-barrel"/>
    <property type="match status" value="1"/>
</dbReference>
<evidence type="ECO:0000256" key="1">
    <source>
        <dbReference type="ARBA" id="ARBA00004571"/>
    </source>
</evidence>
<feature type="chain" id="PRO_5047218827" evidence="13">
    <location>
        <begin position="25"/>
        <end position="698"/>
    </location>
</feature>
<dbReference type="SUPFAM" id="SSF56935">
    <property type="entry name" value="Porins"/>
    <property type="match status" value="1"/>
</dbReference>
<keyword evidence="7 12" id="KW-0798">TonB box</keyword>
<dbReference type="InterPro" id="IPR036942">
    <property type="entry name" value="Beta-barrel_TonB_sf"/>
</dbReference>
<dbReference type="Pfam" id="PF07715">
    <property type="entry name" value="Plug"/>
    <property type="match status" value="1"/>
</dbReference>
<evidence type="ECO:0000313" key="17">
    <source>
        <dbReference type="Proteomes" id="UP001180453"/>
    </source>
</evidence>
<gene>
    <name evidence="16" type="ORF">J2X20_003128</name>
</gene>
<evidence type="ECO:0000256" key="9">
    <source>
        <dbReference type="ARBA" id="ARBA00023170"/>
    </source>
</evidence>
<dbReference type="InterPro" id="IPR000531">
    <property type="entry name" value="Beta-barrel_TonB"/>
</dbReference>
<dbReference type="InterPro" id="IPR012910">
    <property type="entry name" value="Plug_dom"/>
</dbReference>
<comment type="similarity">
    <text evidence="2 11 12">Belongs to the TonB-dependent receptor family.</text>
</comment>
<evidence type="ECO:0000259" key="15">
    <source>
        <dbReference type="Pfam" id="PF07715"/>
    </source>
</evidence>
<dbReference type="InterPro" id="IPR039426">
    <property type="entry name" value="TonB-dep_rcpt-like"/>
</dbReference>
<evidence type="ECO:0000259" key="14">
    <source>
        <dbReference type="Pfam" id="PF00593"/>
    </source>
</evidence>
<protein>
    <submittedName>
        <fullName evidence="16">Iron complex outermembrane receptor protein</fullName>
    </submittedName>
</protein>
<keyword evidence="10 11" id="KW-0998">Cell outer membrane</keyword>
<comment type="caution">
    <text evidence="16">The sequence shown here is derived from an EMBL/GenBank/DDBJ whole genome shotgun (WGS) entry which is preliminary data.</text>
</comment>
<dbReference type="PANTHER" id="PTHR30069">
    <property type="entry name" value="TONB-DEPENDENT OUTER MEMBRANE RECEPTOR"/>
    <property type="match status" value="1"/>
</dbReference>
<dbReference type="PANTHER" id="PTHR30069:SF29">
    <property type="entry name" value="HEMOGLOBIN AND HEMOGLOBIN-HAPTOGLOBIN-BINDING PROTEIN 1-RELATED"/>
    <property type="match status" value="1"/>
</dbReference>
<keyword evidence="17" id="KW-1185">Reference proteome</keyword>